<evidence type="ECO:0000313" key="17">
    <source>
        <dbReference type="EMBL" id="THU85831.1"/>
    </source>
</evidence>
<protein>
    <recommendedName>
        <fullName evidence="16">CFEM domain-containing protein</fullName>
    </recommendedName>
</protein>
<reference evidence="17 18" key="1">
    <citation type="journal article" date="2019" name="Nat. Ecol. Evol.">
        <title>Megaphylogeny resolves global patterns of mushroom evolution.</title>
        <authorList>
            <person name="Varga T."/>
            <person name="Krizsan K."/>
            <person name="Foldi C."/>
            <person name="Dima B."/>
            <person name="Sanchez-Garcia M."/>
            <person name="Sanchez-Ramirez S."/>
            <person name="Szollosi G.J."/>
            <person name="Szarkandi J.G."/>
            <person name="Papp V."/>
            <person name="Albert L."/>
            <person name="Andreopoulos W."/>
            <person name="Angelini C."/>
            <person name="Antonin V."/>
            <person name="Barry K.W."/>
            <person name="Bougher N.L."/>
            <person name="Buchanan P."/>
            <person name="Buyck B."/>
            <person name="Bense V."/>
            <person name="Catcheside P."/>
            <person name="Chovatia M."/>
            <person name="Cooper J."/>
            <person name="Damon W."/>
            <person name="Desjardin D."/>
            <person name="Finy P."/>
            <person name="Geml J."/>
            <person name="Haridas S."/>
            <person name="Hughes K."/>
            <person name="Justo A."/>
            <person name="Karasinski D."/>
            <person name="Kautmanova I."/>
            <person name="Kiss B."/>
            <person name="Kocsube S."/>
            <person name="Kotiranta H."/>
            <person name="LaButti K.M."/>
            <person name="Lechner B.E."/>
            <person name="Liimatainen K."/>
            <person name="Lipzen A."/>
            <person name="Lukacs Z."/>
            <person name="Mihaltcheva S."/>
            <person name="Morgado L.N."/>
            <person name="Niskanen T."/>
            <person name="Noordeloos M.E."/>
            <person name="Ohm R.A."/>
            <person name="Ortiz-Santana B."/>
            <person name="Ovrebo C."/>
            <person name="Racz N."/>
            <person name="Riley R."/>
            <person name="Savchenko A."/>
            <person name="Shiryaev A."/>
            <person name="Soop K."/>
            <person name="Spirin V."/>
            <person name="Szebenyi C."/>
            <person name="Tomsovsky M."/>
            <person name="Tulloss R.E."/>
            <person name="Uehling J."/>
            <person name="Grigoriev I.V."/>
            <person name="Vagvolgyi C."/>
            <person name="Papp T."/>
            <person name="Martin F.M."/>
            <person name="Miettinen O."/>
            <person name="Hibbett D.S."/>
            <person name="Nagy L.G."/>
        </authorList>
    </citation>
    <scope>NUCLEOTIDE SEQUENCE [LARGE SCALE GENOMIC DNA]</scope>
    <source>
        <strain evidence="17 18">CBS 962.96</strain>
    </source>
</reference>
<name>A0A4S8LB23_DENBC</name>
<feature type="domain" description="CFEM" evidence="16">
    <location>
        <begin position="5"/>
        <end position="117"/>
    </location>
</feature>
<keyword evidence="18" id="KW-1185">Reference proteome</keyword>
<dbReference type="Proteomes" id="UP000297245">
    <property type="component" value="Unassembled WGS sequence"/>
</dbReference>
<dbReference type="SMART" id="SM00747">
    <property type="entry name" value="CFEM"/>
    <property type="match status" value="1"/>
</dbReference>
<evidence type="ECO:0000256" key="11">
    <source>
        <dbReference type="ARBA" id="ARBA00023157"/>
    </source>
</evidence>
<feature type="region of interest" description="Disordered" evidence="14">
    <location>
        <begin position="103"/>
        <end position="143"/>
    </location>
</feature>
<keyword evidence="6" id="KW-0349">Heme</keyword>
<evidence type="ECO:0000256" key="13">
    <source>
        <dbReference type="ARBA" id="ARBA00023288"/>
    </source>
</evidence>
<keyword evidence="8 15" id="KW-0732">Signal</keyword>
<organism evidence="17 18">
    <name type="scientific">Dendrothele bispora (strain CBS 962.96)</name>
    <dbReference type="NCBI Taxonomy" id="1314807"/>
    <lineage>
        <taxon>Eukaryota</taxon>
        <taxon>Fungi</taxon>
        <taxon>Dikarya</taxon>
        <taxon>Basidiomycota</taxon>
        <taxon>Agaricomycotina</taxon>
        <taxon>Agaricomycetes</taxon>
        <taxon>Agaricomycetidae</taxon>
        <taxon>Agaricales</taxon>
        <taxon>Agaricales incertae sedis</taxon>
        <taxon>Dendrothele</taxon>
    </lineage>
</organism>
<keyword evidence="7" id="KW-0479">Metal-binding</keyword>
<keyword evidence="12" id="KW-0325">Glycoprotein</keyword>
<keyword evidence="9" id="KW-0408">Iron</keyword>
<evidence type="ECO:0000259" key="16">
    <source>
        <dbReference type="PROSITE" id="PS52012"/>
    </source>
</evidence>
<comment type="subcellular location">
    <subcellularLocation>
        <location evidence="1">Cell membrane</location>
        <topology evidence="1">Lipid-anchor</topology>
        <topology evidence="1">GPI-anchor</topology>
    </subcellularLocation>
    <subcellularLocation>
        <location evidence="2">Secreted</location>
    </subcellularLocation>
</comment>
<sequence>MQFTIASVSTFFVVVAALFNGASASVLRARQIPNCAAQCIASADYGNCQPTDNVCLCNNNAFVSSTASCIASSCQGDELQEANAASQALCAAVGVTLTSSVAAPTSTTPTSTSASSSADSSSSSATNAPDTSSSGNTSTDNSGALSHGVNALAGIVVIGVAAVML</sequence>
<evidence type="ECO:0000256" key="5">
    <source>
        <dbReference type="ARBA" id="ARBA00022525"/>
    </source>
</evidence>
<dbReference type="GO" id="GO:0005886">
    <property type="term" value="C:plasma membrane"/>
    <property type="evidence" value="ECO:0007669"/>
    <property type="project" value="UniProtKB-SubCell"/>
</dbReference>
<dbReference type="EMBL" id="ML179527">
    <property type="protein sequence ID" value="THU85831.1"/>
    <property type="molecule type" value="Genomic_DNA"/>
</dbReference>
<dbReference type="InterPro" id="IPR008427">
    <property type="entry name" value="Extracellular_membr_CFEM_dom"/>
</dbReference>
<keyword evidence="10" id="KW-0472">Membrane</keyword>
<evidence type="ECO:0000256" key="12">
    <source>
        <dbReference type="ARBA" id="ARBA00023180"/>
    </source>
</evidence>
<dbReference type="AlphaFoldDB" id="A0A4S8LB23"/>
<evidence type="ECO:0000256" key="3">
    <source>
        <dbReference type="ARBA" id="ARBA00010031"/>
    </source>
</evidence>
<dbReference type="GO" id="GO:0046872">
    <property type="term" value="F:metal ion binding"/>
    <property type="evidence" value="ECO:0007669"/>
    <property type="project" value="UniProtKB-KW"/>
</dbReference>
<dbReference type="PANTHER" id="PTHR37928">
    <property type="entry name" value="CFEM DOMAIN PROTEIN (AFU_ORTHOLOGUE AFUA_6G14090)"/>
    <property type="match status" value="1"/>
</dbReference>
<evidence type="ECO:0000256" key="2">
    <source>
        <dbReference type="ARBA" id="ARBA00004613"/>
    </source>
</evidence>
<evidence type="ECO:0000256" key="1">
    <source>
        <dbReference type="ARBA" id="ARBA00004609"/>
    </source>
</evidence>
<evidence type="ECO:0000256" key="10">
    <source>
        <dbReference type="ARBA" id="ARBA00023136"/>
    </source>
</evidence>
<proteinExistence type="inferred from homology"/>
<evidence type="ECO:0000256" key="15">
    <source>
        <dbReference type="SAM" id="SignalP"/>
    </source>
</evidence>
<keyword evidence="13" id="KW-0449">Lipoprotein</keyword>
<evidence type="ECO:0000256" key="7">
    <source>
        <dbReference type="ARBA" id="ARBA00022723"/>
    </source>
</evidence>
<gene>
    <name evidence="17" type="ORF">K435DRAFT_378826</name>
</gene>
<dbReference type="InterPro" id="IPR051735">
    <property type="entry name" value="CFEM_domain"/>
</dbReference>
<keyword evidence="11" id="KW-1015">Disulfide bond</keyword>
<evidence type="ECO:0000256" key="6">
    <source>
        <dbReference type="ARBA" id="ARBA00022617"/>
    </source>
</evidence>
<comment type="similarity">
    <text evidence="3">Belongs to the RBT5 family.</text>
</comment>
<feature type="signal peptide" evidence="15">
    <location>
        <begin position="1"/>
        <end position="24"/>
    </location>
</feature>
<dbReference type="OrthoDB" id="3065412at2759"/>
<evidence type="ECO:0000256" key="8">
    <source>
        <dbReference type="ARBA" id="ARBA00022729"/>
    </source>
</evidence>
<evidence type="ECO:0000256" key="14">
    <source>
        <dbReference type="SAM" id="MobiDB-lite"/>
    </source>
</evidence>
<accession>A0A4S8LB23</accession>
<dbReference type="PROSITE" id="PS52012">
    <property type="entry name" value="CFEM"/>
    <property type="match status" value="1"/>
</dbReference>
<feature type="chain" id="PRO_5020958710" description="CFEM domain-containing protein" evidence="15">
    <location>
        <begin position="25"/>
        <end position="165"/>
    </location>
</feature>
<dbReference type="GO" id="GO:0005576">
    <property type="term" value="C:extracellular region"/>
    <property type="evidence" value="ECO:0007669"/>
    <property type="project" value="UniProtKB-SubCell"/>
</dbReference>
<keyword evidence="5" id="KW-0964">Secreted</keyword>
<keyword evidence="4" id="KW-1003">Cell membrane</keyword>
<dbReference type="Pfam" id="PF05730">
    <property type="entry name" value="CFEM"/>
    <property type="match status" value="1"/>
</dbReference>
<evidence type="ECO:0000256" key="4">
    <source>
        <dbReference type="ARBA" id="ARBA00022475"/>
    </source>
</evidence>
<evidence type="ECO:0000313" key="18">
    <source>
        <dbReference type="Proteomes" id="UP000297245"/>
    </source>
</evidence>
<evidence type="ECO:0000256" key="9">
    <source>
        <dbReference type="ARBA" id="ARBA00023004"/>
    </source>
</evidence>
<dbReference type="PANTHER" id="PTHR37928:SF2">
    <property type="entry name" value="GPI ANCHORED CFEM DOMAIN PROTEIN (AFU_ORTHOLOGUE AFUA_6G10580)"/>
    <property type="match status" value="1"/>
</dbReference>